<keyword evidence="2 6" id="KW-0479">Metal-binding</keyword>
<dbReference type="InterPro" id="IPR018110">
    <property type="entry name" value="Mandel_Rmase/mucon_lact_enz_CS"/>
</dbReference>
<dbReference type="SFLD" id="SFLDS00001">
    <property type="entry name" value="Enolase"/>
    <property type="match status" value="1"/>
</dbReference>
<reference evidence="9 10" key="1">
    <citation type="submission" date="2015-11" db="EMBL/GenBank/DDBJ databases">
        <title>Genomic Taxonomy of the Vibrionaceae.</title>
        <authorList>
            <person name="Gomez-Gil B."/>
            <person name="Enciso-Ibarra J."/>
        </authorList>
    </citation>
    <scope>NUCLEOTIDE SEQUENCE [LARGE SCALE GENOMIC DNA]</scope>
    <source>
        <strain evidence="9 10">CAIM 912</strain>
    </source>
</reference>
<dbReference type="EMBL" id="LNTY01000006">
    <property type="protein sequence ID" value="KXF83112.1"/>
    <property type="molecule type" value="Genomic_DNA"/>
</dbReference>
<dbReference type="PANTHER" id="PTHR48080:SF3">
    <property type="entry name" value="ENOLASE SUPERFAMILY MEMBER DDB_G0284701"/>
    <property type="match status" value="1"/>
</dbReference>
<dbReference type="SFLD" id="SFLDF00010">
    <property type="entry name" value="dipeptide_epimerase"/>
    <property type="match status" value="1"/>
</dbReference>
<dbReference type="Pfam" id="PF02746">
    <property type="entry name" value="MR_MLE_N"/>
    <property type="match status" value="1"/>
</dbReference>
<dbReference type="GO" id="GO:0016855">
    <property type="term" value="F:racemase and epimerase activity, acting on amino acids and derivatives"/>
    <property type="evidence" value="ECO:0007669"/>
    <property type="project" value="UniProtKB-UniRule"/>
</dbReference>
<dbReference type="InterPro" id="IPR013341">
    <property type="entry name" value="Mandelate_racemase_N_dom"/>
</dbReference>
<name>A0A135ICC0_9GAMM</name>
<evidence type="ECO:0000256" key="6">
    <source>
        <dbReference type="PIRSR" id="PIRSR634603-3"/>
    </source>
</evidence>
<keyword evidence="4 7" id="KW-0413">Isomerase</keyword>
<dbReference type="InterPro" id="IPR029017">
    <property type="entry name" value="Enolase-like_N"/>
</dbReference>
<feature type="binding site" evidence="6">
    <location>
        <position position="215"/>
    </location>
    <ligand>
        <name>Mg(2+)</name>
        <dbReference type="ChEBI" id="CHEBI:18420"/>
    </ligand>
</feature>
<dbReference type="SUPFAM" id="SSF54826">
    <property type="entry name" value="Enolase N-terminal domain-like"/>
    <property type="match status" value="1"/>
</dbReference>
<evidence type="ECO:0000313" key="10">
    <source>
        <dbReference type="Proteomes" id="UP000070529"/>
    </source>
</evidence>
<dbReference type="Gene3D" id="3.20.20.120">
    <property type="entry name" value="Enolase-like C-terminal domain"/>
    <property type="match status" value="1"/>
</dbReference>
<dbReference type="InterPro" id="IPR029065">
    <property type="entry name" value="Enolase_C-like"/>
</dbReference>
<dbReference type="InterPro" id="IPR034593">
    <property type="entry name" value="DgoD-like"/>
</dbReference>
<dbReference type="OrthoDB" id="9782675at2"/>
<evidence type="ECO:0000256" key="3">
    <source>
        <dbReference type="ARBA" id="ARBA00022842"/>
    </source>
</evidence>
<gene>
    <name evidence="9" type="ORF">ATN88_05200</name>
</gene>
<dbReference type="SUPFAM" id="SSF51604">
    <property type="entry name" value="Enolase C-terminal domain-like"/>
    <property type="match status" value="1"/>
</dbReference>
<feature type="binding site" evidence="6">
    <location>
        <position position="166"/>
    </location>
    <ligand>
        <name>Mg(2+)</name>
        <dbReference type="ChEBI" id="CHEBI:18420"/>
    </ligand>
</feature>
<comment type="cofactor">
    <cofactor evidence="6 7">
        <name>Mg(2+)</name>
        <dbReference type="ChEBI" id="CHEBI:18420"/>
    </cofactor>
    <text evidence="6 7">Binds 1 Mg(2+) ion per subunit.</text>
</comment>
<dbReference type="AlphaFoldDB" id="A0A135ICC0"/>
<proteinExistence type="inferred from homology"/>
<evidence type="ECO:0000256" key="1">
    <source>
        <dbReference type="ARBA" id="ARBA00008031"/>
    </source>
</evidence>
<dbReference type="STRING" id="294935.ATN88_05200"/>
<protein>
    <recommendedName>
        <fullName evidence="7">Dipeptide epimerase</fullName>
        <ecNumber evidence="7">5.1.1.-</ecNumber>
    </recommendedName>
</protein>
<feature type="binding site" evidence="6">
    <location>
        <position position="192"/>
    </location>
    <ligand>
        <name>Mg(2+)</name>
        <dbReference type="ChEBI" id="CHEBI:18420"/>
    </ligand>
</feature>
<dbReference type="GO" id="GO:0009063">
    <property type="term" value="P:amino acid catabolic process"/>
    <property type="evidence" value="ECO:0007669"/>
    <property type="project" value="InterPro"/>
</dbReference>
<dbReference type="SFLD" id="SFLDG00180">
    <property type="entry name" value="muconate_cycloisomerase"/>
    <property type="match status" value="1"/>
</dbReference>
<dbReference type="RefSeq" id="WP_067410724.1">
    <property type="nucleotide sequence ID" value="NZ_LNTY01000006.1"/>
</dbReference>
<evidence type="ECO:0000256" key="5">
    <source>
        <dbReference type="PIRSR" id="PIRSR634603-1"/>
    </source>
</evidence>
<dbReference type="GO" id="GO:0046872">
    <property type="term" value="F:metal ion binding"/>
    <property type="evidence" value="ECO:0007669"/>
    <property type="project" value="UniProtKB-KW"/>
</dbReference>
<comment type="similarity">
    <text evidence="1 7">Belongs to the mandelate racemase/muconate lactonizing enzyme family.</text>
</comment>
<evidence type="ECO:0000256" key="2">
    <source>
        <dbReference type="ARBA" id="ARBA00022723"/>
    </source>
</evidence>
<feature type="active site" description="Proton acceptor; specific for (R)-substrate epimerization" evidence="5">
    <location>
        <position position="141"/>
    </location>
</feature>
<dbReference type="EC" id="5.1.1.-" evidence="7"/>
<dbReference type="PANTHER" id="PTHR48080">
    <property type="entry name" value="D-GALACTONATE DEHYDRATASE-RELATED"/>
    <property type="match status" value="1"/>
</dbReference>
<evidence type="ECO:0000256" key="4">
    <source>
        <dbReference type="ARBA" id="ARBA00023235"/>
    </source>
</evidence>
<organism evidence="9 10">
    <name type="scientific">Enterovibrio coralii</name>
    <dbReference type="NCBI Taxonomy" id="294935"/>
    <lineage>
        <taxon>Bacteria</taxon>
        <taxon>Pseudomonadati</taxon>
        <taxon>Pseudomonadota</taxon>
        <taxon>Gammaproteobacteria</taxon>
        <taxon>Vibrionales</taxon>
        <taxon>Vibrionaceae</taxon>
        <taxon>Enterovibrio</taxon>
    </lineage>
</organism>
<dbReference type="Proteomes" id="UP000070529">
    <property type="component" value="Unassembled WGS sequence"/>
</dbReference>
<dbReference type="PROSITE" id="PS00909">
    <property type="entry name" value="MR_MLE_2"/>
    <property type="match status" value="1"/>
</dbReference>
<keyword evidence="10" id="KW-1185">Reference proteome</keyword>
<accession>A0A135ICC0</accession>
<dbReference type="SMART" id="SM00922">
    <property type="entry name" value="MR_MLE"/>
    <property type="match status" value="1"/>
</dbReference>
<dbReference type="InterPro" id="IPR034603">
    <property type="entry name" value="Dipeptide_epimerase"/>
</dbReference>
<comment type="caution">
    <text evidence="9">The sequence shown here is derived from an EMBL/GenBank/DDBJ whole genome shotgun (WGS) entry which is preliminary data.</text>
</comment>
<dbReference type="InterPro" id="IPR036849">
    <property type="entry name" value="Enolase-like_C_sf"/>
</dbReference>
<dbReference type="Gene3D" id="3.30.390.10">
    <property type="entry name" value="Enolase-like, N-terminal domain"/>
    <property type="match status" value="1"/>
</dbReference>
<feature type="domain" description="Mandelate racemase/muconate lactonizing enzyme C-terminal" evidence="8">
    <location>
        <begin position="120"/>
        <end position="213"/>
    </location>
</feature>
<evidence type="ECO:0000259" key="8">
    <source>
        <dbReference type="SMART" id="SM00922"/>
    </source>
</evidence>
<sequence>MKLTRQVVQYALKRPFRISRGSRTTAEVIQVTIEKDGKVGIGECSPTGRYGESFDSVIAQIDSLAGKDFGRESLQYLLPPGAARNAVDCALWDLASDDFPFDLPLPETIQTAMTVSIADAETMAEEAARYVEQGATLIKVKLDADDVFNRLSAVRKVAPNVTLIVDANEAWSTLDLQETIDSLVPLNITMIEQPLPASEDDKLTGFKSPIPLCADESCHTKEDIPLLATRYQIVNIKLDKTGGLTAALELEQAARDAGLEIMVGCMLGSSIAMKAALPVAAKAILVDLDGAFLIKDDVPNGLNYQTGSIVLA</sequence>
<dbReference type="Pfam" id="PF13378">
    <property type="entry name" value="MR_MLE_C"/>
    <property type="match status" value="1"/>
</dbReference>
<dbReference type="InterPro" id="IPR013342">
    <property type="entry name" value="Mandelate_racemase_C"/>
</dbReference>
<feature type="active site" description="Proton acceptor; specific for (S)-substrate epimerization" evidence="5">
    <location>
        <position position="237"/>
    </location>
</feature>
<dbReference type="CDD" id="cd03319">
    <property type="entry name" value="L-Ala-DL-Glu_epimerase"/>
    <property type="match status" value="1"/>
</dbReference>
<keyword evidence="3 6" id="KW-0460">Magnesium</keyword>
<evidence type="ECO:0000256" key="7">
    <source>
        <dbReference type="RuleBase" id="RU366006"/>
    </source>
</evidence>
<evidence type="ECO:0000313" key="9">
    <source>
        <dbReference type="EMBL" id="KXF83112.1"/>
    </source>
</evidence>